<evidence type="ECO:0000313" key="3">
    <source>
        <dbReference type="Proteomes" id="UP000252345"/>
    </source>
</evidence>
<evidence type="ECO:0000256" key="1">
    <source>
        <dbReference type="SAM" id="Coils"/>
    </source>
</evidence>
<keyword evidence="3" id="KW-1185">Reference proteome</keyword>
<organism evidence="2 3">
    <name type="scientific">Bifidobacterium xylocopae</name>
    <dbReference type="NCBI Taxonomy" id="2493119"/>
    <lineage>
        <taxon>Bacteria</taxon>
        <taxon>Bacillati</taxon>
        <taxon>Actinomycetota</taxon>
        <taxon>Actinomycetes</taxon>
        <taxon>Bifidobacteriales</taxon>
        <taxon>Bifidobacteriaceae</taxon>
        <taxon>Bifidobacterium</taxon>
    </lineage>
</organism>
<reference evidence="2 3" key="1">
    <citation type="submission" date="2017-10" db="EMBL/GenBank/DDBJ databases">
        <title>Bifidobacterium xylocopum sp. nov. and Bifidobacterium aemilianum sp. nov., from the carpenter bee (Xylocopa violacea) digestive tract.</title>
        <authorList>
            <person name="Alberoni D."/>
            <person name="Baffoni L."/>
            <person name="Di Gioia D."/>
            <person name="Gaggia F."/>
            <person name="Biavati B."/>
        </authorList>
    </citation>
    <scope>NUCLEOTIDE SEQUENCE [LARGE SCALE GENOMIC DNA]</scope>
    <source>
        <strain evidence="2 3">XV2</strain>
    </source>
</reference>
<sequence>MSTNARNRVPGAAARILEERRKSLTAMKKDLDGLENAVAALKTAHAQACRCMESLKSNHHMSQSDLYRDFNIPQAMQTFLKAKVEPVDTAGVVSESEGLQGEVS</sequence>
<proteinExistence type="predicted"/>
<accession>A0A366KB00</accession>
<dbReference type="RefSeq" id="WP_113853907.1">
    <property type="nucleotide sequence ID" value="NZ_PDCH01000016.1"/>
</dbReference>
<dbReference type="Proteomes" id="UP000252345">
    <property type="component" value="Unassembled WGS sequence"/>
</dbReference>
<comment type="caution">
    <text evidence="2">The sequence shown here is derived from an EMBL/GenBank/DDBJ whole genome shotgun (WGS) entry which is preliminary data.</text>
</comment>
<keyword evidence="1" id="KW-0175">Coiled coil</keyword>
<dbReference type="AlphaFoldDB" id="A0A366KB00"/>
<dbReference type="EMBL" id="PDCH01000016">
    <property type="protein sequence ID" value="RBP98906.1"/>
    <property type="molecule type" value="Genomic_DNA"/>
</dbReference>
<feature type="coiled-coil region" evidence="1">
    <location>
        <begin position="17"/>
        <end position="44"/>
    </location>
</feature>
<name>A0A366KB00_9BIFI</name>
<evidence type="ECO:0000313" key="2">
    <source>
        <dbReference type="EMBL" id="RBP98906.1"/>
    </source>
</evidence>
<protein>
    <submittedName>
        <fullName evidence="2">Uncharacterized protein</fullName>
    </submittedName>
</protein>
<gene>
    <name evidence="2" type="ORF">CRD59_06625</name>
</gene>